<evidence type="ECO:0000259" key="5">
    <source>
        <dbReference type="PROSITE" id="PS50977"/>
    </source>
</evidence>
<dbReference type="Pfam" id="PF00440">
    <property type="entry name" value="TetR_N"/>
    <property type="match status" value="1"/>
</dbReference>
<gene>
    <name evidence="6" type="ORF">SAMN05216270_11227</name>
</gene>
<reference evidence="7" key="1">
    <citation type="submission" date="2016-10" db="EMBL/GenBank/DDBJ databases">
        <authorList>
            <person name="Varghese N."/>
            <person name="Submissions S."/>
        </authorList>
    </citation>
    <scope>NUCLEOTIDE SEQUENCE [LARGE SCALE GENOMIC DNA]</scope>
    <source>
        <strain evidence="7">CGMCC 4.3516</strain>
    </source>
</reference>
<dbReference type="InterPro" id="IPR050109">
    <property type="entry name" value="HTH-type_TetR-like_transc_reg"/>
</dbReference>
<dbReference type="PRINTS" id="PR00455">
    <property type="entry name" value="HTHTETR"/>
</dbReference>
<accession>A0A1G6ZYS0</accession>
<dbReference type="AlphaFoldDB" id="A0A1G6ZYS0"/>
<dbReference type="GO" id="GO:0003700">
    <property type="term" value="F:DNA-binding transcription factor activity"/>
    <property type="evidence" value="ECO:0007669"/>
    <property type="project" value="TreeGrafter"/>
</dbReference>
<dbReference type="SUPFAM" id="SSF46689">
    <property type="entry name" value="Homeodomain-like"/>
    <property type="match status" value="1"/>
</dbReference>
<evidence type="ECO:0000256" key="3">
    <source>
        <dbReference type="ARBA" id="ARBA00023163"/>
    </source>
</evidence>
<keyword evidence="1" id="KW-0805">Transcription regulation</keyword>
<organism evidence="6 7">
    <name type="scientific">Glycomyces harbinensis</name>
    <dbReference type="NCBI Taxonomy" id="58114"/>
    <lineage>
        <taxon>Bacteria</taxon>
        <taxon>Bacillati</taxon>
        <taxon>Actinomycetota</taxon>
        <taxon>Actinomycetes</taxon>
        <taxon>Glycomycetales</taxon>
        <taxon>Glycomycetaceae</taxon>
        <taxon>Glycomyces</taxon>
    </lineage>
</organism>
<keyword evidence="3" id="KW-0804">Transcription</keyword>
<keyword evidence="2 4" id="KW-0238">DNA-binding</keyword>
<dbReference type="GO" id="GO:0000976">
    <property type="term" value="F:transcription cis-regulatory region binding"/>
    <property type="evidence" value="ECO:0007669"/>
    <property type="project" value="TreeGrafter"/>
</dbReference>
<dbReference type="OrthoDB" id="3193022at2"/>
<dbReference type="EMBL" id="FNAD01000012">
    <property type="protein sequence ID" value="SDE07407.1"/>
    <property type="molecule type" value="Genomic_DNA"/>
</dbReference>
<feature type="DNA-binding region" description="H-T-H motif" evidence="4">
    <location>
        <begin position="38"/>
        <end position="57"/>
    </location>
</feature>
<keyword evidence="7" id="KW-1185">Reference proteome</keyword>
<evidence type="ECO:0000256" key="1">
    <source>
        <dbReference type="ARBA" id="ARBA00023015"/>
    </source>
</evidence>
<dbReference type="Proteomes" id="UP000198949">
    <property type="component" value="Unassembled WGS sequence"/>
</dbReference>
<evidence type="ECO:0000313" key="7">
    <source>
        <dbReference type="Proteomes" id="UP000198949"/>
    </source>
</evidence>
<dbReference type="PANTHER" id="PTHR30055">
    <property type="entry name" value="HTH-TYPE TRANSCRIPTIONAL REGULATOR RUTR"/>
    <property type="match status" value="1"/>
</dbReference>
<evidence type="ECO:0000313" key="6">
    <source>
        <dbReference type="EMBL" id="SDE07407.1"/>
    </source>
</evidence>
<evidence type="ECO:0000256" key="2">
    <source>
        <dbReference type="ARBA" id="ARBA00023125"/>
    </source>
</evidence>
<dbReference type="PROSITE" id="PS50977">
    <property type="entry name" value="HTH_TETR_2"/>
    <property type="match status" value="1"/>
</dbReference>
<name>A0A1G6ZYS0_9ACTN</name>
<dbReference type="Gene3D" id="1.10.357.10">
    <property type="entry name" value="Tetracycline Repressor, domain 2"/>
    <property type="match status" value="1"/>
</dbReference>
<feature type="domain" description="HTH tetR-type" evidence="5">
    <location>
        <begin position="15"/>
        <end position="75"/>
    </location>
</feature>
<evidence type="ECO:0000256" key="4">
    <source>
        <dbReference type="PROSITE-ProRule" id="PRU00335"/>
    </source>
</evidence>
<dbReference type="PANTHER" id="PTHR30055:SF234">
    <property type="entry name" value="HTH-TYPE TRANSCRIPTIONAL REGULATOR BETI"/>
    <property type="match status" value="1"/>
</dbReference>
<protein>
    <submittedName>
        <fullName evidence="6">Transcriptional regulator, TetR family</fullName>
    </submittedName>
</protein>
<sequence>MSFDPPPPAKDRRVRRTRAALLGAAIALVSARGTANVPVSDIADAAGVSRQLVYLHFGDRDTLLFEAALDLARRELAEPWGGAPGEAIGRERALAVTRHFAEHRGFYRAMFESASAYALNRIVSALLAPLRSVSLKVRFGSVLPPQLADDLGVFITGGGAALVHAWVSSCDEVLDPEAMADRLLAVGEILTATLEGAQRQIPMQAKD</sequence>
<dbReference type="STRING" id="58114.SAMN05216270_11227"/>
<dbReference type="InterPro" id="IPR009057">
    <property type="entry name" value="Homeodomain-like_sf"/>
</dbReference>
<proteinExistence type="predicted"/>
<dbReference type="InterPro" id="IPR001647">
    <property type="entry name" value="HTH_TetR"/>
</dbReference>